<proteinExistence type="predicted"/>
<reference evidence="3" key="1">
    <citation type="submission" date="2018-01" db="EMBL/GenBank/DDBJ databases">
        <authorList>
            <person name="Alioto T."/>
            <person name="Alioto T."/>
        </authorList>
    </citation>
    <scope>NUCLEOTIDE SEQUENCE [LARGE SCALE GENOMIC DNA]</scope>
</reference>
<evidence type="ECO:0000313" key="2">
    <source>
        <dbReference type="EMBL" id="SPP86949.1"/>
    </source>
</evidence>
<evidence type="ECO:0000256" key="1">
    <source>
        <dbReference type="SAM" id="SignalP"/>
    </source>
</evidence>
<gene>
    <name evidence="2" type="ORF">DGUA_6G009260</name>
</gene>
<feature type="chain" id="PRO_5017241063" evidence="1">
    <location>
        <begin position="27"/>
        <end position="123"/>
    </location>
</feature>
<protein>
    <submittedName>
        <fullName evidence="2">Uncharacterized protein</fullName>
    </submittedName>
</protein>
<evidence type="ECO:0000313" key="3">
    <source>
        <dbReference type="Proteomes" id="UP000268350"/>
    </source>
</evidence>
<organism evidence="2 3">
    <name type="scientific">Drosophila guanche</name>
    <name type="common">Fruit fly</name>
    <dbReference type="NCBI Taxonomy" id="7266"/>
    <lineage>
        <taxon>Eukaryota</taxon>
        <taxon>Metazoa</taxon>
        <taxon>Ecdysozoa</taxon>
        <taxon>Arthropoda</taxon>
        <taxon>Hexapoda</taxon>
        <taxon>Insecta</taxon>
        <taxon>Pterygota</taxon>
        <taxon>Neoptera</taxon>
        <taxon>Endopterygota</taxon>
        <taxon>Diptera</taxon>
        <taxon>Brachycera</taxon>
        <taxon>Muscomorpha</taxon>
        <taxon>Ephydroidea</taxon>
        <taxon>Drosophilidae</taxon>
        <taxon>Drosophila</taxon>
        <taxon>Sophophora</taxon>
    </lineage>
</organism>
<name>A0A3B0KK95_DROGU</name>
<dbReference type="OrthoDB" id="7881780at2759"/>
<sequence>MLELSSPEPDFVLLLLLAFCLENCRLLVKEMTPKMKKVVIKIPRHPYFNAQVNPVNMVEYQLRKCRVNLERLKLTTAGPFALQLKRCIVRVARLPDVERSEISITPASSIINSDLDEEGAVDE</sequence>
<dbReference type="EMBL" id="OUUW01000012">
    <property type="protein sequence ID" value="SPP86949.1"/>
    <property type="molecule type" value="Genomic_DNA"/>
</dbReference>
<dbReference type="Proteomes" id="UP000268350">
    <property type="component" value="Unassembled WGS sequence"/>
</dbReference>
<keyword evidence="3" id="KW-1185">Reference proteome</keyword>
<keyword evidence="1" id="KW-0732">Signal</keyword>
<dbReference type="OMA" id="IRKCRVN"/>
<accession>A0A3B0KK95</accession>
<dbReference type="AlphaFoldDB" id="A0A3B0KK95"/>
<feature type="signal peptide" evidence="1">
    <location>
        <begin position="1"/>
        <end position="26"/>
    </location>
</feature>